<dbReference type="Gene3D" id="3.20.20.140">
    <property type="entry name" value="Metal-dependent hydrolases"/>
    <property type="match status" value="1"/>
</dbReference>
<evidence type="ECO:0000256" key="1">
    <source>
        <dbReference type="ARBA" id="ARBA00023239"/>
    </source>
</evidence>
<proteinExistence type="predicted"/>
<evidence type="ECO:0000313" key="3">
    <source>
        <dbReference type="EMBL" id="GAA3837493.1"/>
    </source>
</evidence>
<keyword evidence="1" id="KW-0456">Lyase</keyword>
<gene>
    <name evidence="3" type="ORF">GCM10022403_082590</name>
</gene>
<keyword evidence="4" id="KW-1185">Reference proteome</keyword>
<evidence type="ECO:0000259" key="2">
    <source>
        <dbReference type="Pfam" id="PF04909"/>
    </source>
</evidence>
<name>A0ABP7J977_9ACTN</name>
<dbReference type="PANTHER" id="PTHR21240">
    <property type="entry name" value="2-AMINO-3-CARBOXYLMUCONATE-6-SEMIALDEHYDE DECARBOXYLASE"/>
    <property type="match status" value="1"/>
</dbReference>
<evidence type="ECO:0000313" key="4">
    <source>
        <dbReference type="Proteomes" id="UP001501009"/>
    </source>
</evidence>
<reference evidence="4" key="1">
    <citation type="journal article" date="2019" name="Int. J. Syst. Evol. Microbiol.">
        <title>The Global Catalogue of Microorganisms (GCM) 10K type strain sequencing project: providing services to taxonomists for standard genome sequencing and annotation.</title>
        <authorList>
            <consortium name="The Broad Institute Genomics Platform"/>
            <consortium name="The Broad Institute Genome Sequencing Center for Infectious Disease"/>
            <person name="Wu L."/>
            <person name="Ma J."/>
        </authorList>
    </citation>
    <scope>NUCLEOTIDE SEQUENCE [LARGE SCALE GENOMIC DNA]</scope>
    <source>
        <strain evidence="4">JCM 17138</strain>
    </source>
</reference>
<dbReference type="InterPro" id="IPR032466">
    <property type="entry name" value="Metal_Hydrolase"/>
</dbReference>
<dbReference type="EMBL" id="BAABDE010000034">
    <property type="protein sequence ID" value="GAA3837493.1"/>
    <property type="molecule type" value="Genomic_DNA"/>
</dbReference>
<sequence>MTSAPRRVDVHHHVVPPLYRDALAKAGIAEAGGRELPDWSAGAALEVMDLLGTATAIVSVSTPGTGFLTDPGEAADLARQLNAFSASLAAEHPGRFGYFATLPLPDVSASAAEARRALDELGADGVTLLANNRGTYLGAGGQDQLWQVLDERGAVVFVHPAELPAPAVENIPPFAADFLLDTTRAAYLLVRNGIVRRYPNIRFVLSHAGGFVPYASHRMAVAIASDTGRSPRDVLDDLRGFYFDTALSSSPAALPTLLAFARPGHVLFGSDWPFAPTAAGQYFATGLDTGVDADTLAAVNRTNAEALFPRLGGAPVPAPPQSPTVRLRQSARRAGARLFFKLVQPGTR</sequence>
<protein>
    <submittedName>
        <fullName evidence="3">Amidohydrolase family protein</fullName>
    </submittedName>
</protein>
<dbReference type="InterPro" id="IPR006680">
    <property type="entry name" value="Amidohydro-rel"/>
</dbReference>
<dbReference type="PANTHER" id="PTHR21240:SF28">
    <property type="entry name" value="ISO-OROTATE DECARBOXYLASE (EUROFUNG)"/>
    <property type="match status" value="1"/>
</dbReference>
<dbReference type="InterPro" id="IPR032465">
    <property type="entry name" value="ACMSD"/>
</dbReference>
<accession>A0ABP7J977</accession>
<comment type="caution">
    <text evidence="3">The sequence shown here is derived from an EMBL/GenBank/DDBJ whole genome shotgun (WGS) entry which is preliminary data.</text>
</comment>
<organism evidence="3 4">
    <name type="scientific">Streptomyces coacervatus</name>
    <dbReference type="NCBI Taxonomy" id="647381"/>
    <lineage>
        <taxon>Bacteria</taxon>
        <taxon>Bacillati</taxon>
        <taxon>Actinomycetota</taxon>
        <taxon>Actinomycetes</taxon>
        <taxon>Kitasatosporales</taxon>
        <taxon>Streptomycetaceae</taxon>
        <taxon>Streptomyces</taxon>
    </lineage>
</organism>
<dbReference type="RefSeq" id="WP_275777429.1">
    <property type="nucleotide sequence ID" value="NZ_BAABDE010000034.1"/>
</dbReference>
<feature type="domain" description="Amidohydrolase-related" evidence="2">
    <location>
        <begin position="8"/>
        <end position="309"/>
    </location>
</feature>
<dbReference type="SUPFAM" id="SSF51556">
    <property type="entry name" value="Metallo-dependent hydrolases"/>
    <property type="match status" value="1"/>
</dbReference>
<dbReference type="Pfam" id="PF04909">
    <property type="entry name" value="Amidohydro_2"/>
    <property type="match status" value="1"/>
</dbReference>
<dbReference type="Proteomes" id="UP001501009">
    <property type="component" value="Unassembled WGS sequence"/>
</dbReference>